<proteinExistence type="predicted"/>
<comment type="caution">
    <text evidence="4">The sequence shown here is derived from an EMBL/GenBank/DDBJ whole genome shotgun (WGS) entry which is preliminary data.</text>
</comment>
<feature type="region of interest" description="Disordered" evidence="2">
    <location>
        <begin position="244"/>
        <end position="265"/>
    </location>
</feature>
<name>A0A1E8PQT0_9BURK</name>
<keyword evidence="1 3" id="KW-0732">Signal</keyword>
<gene>
    <name evidence="4" type="ORF">BA896_006450</name>
</gene>
<dbReference type="Proteomes" id="UP000092634">
    <property type="component" value="Unassembled WGS sequence"/>
</dbReference>
<evidence type="ECO:0000313" key="4">
    <source>
        <dbReference type="EMBL" id="OFJ48612.1"/>
    </source>
</evidence>
<evidence type="ECO:0000313" key="5">
    <source>
        <dbReference type="Proteomes" id="UP000092634"/>
    </source>
</evidence>
<dbReference type="EMBL" id="MAQB02000001">
    <property type="protein sequence ID" value="OFJ48612.1"/>
    <property type="molecule type" value="Genomic_DNA"/>
</dbReference>
<evidence type="ECO:0000256" key="1">
    <source>
        <dbReference type="ARBA" id="ARBA00022729"/>
    </source>
</evidence>
<evidence type="ECO:0000256" key="2">
    <source>
        <dbReference type="SAM" id="MobiDB-lite"/>
    </source>
</evidence>
<dbReference type="Gene3D" id="3.30.1450.10">
    <property type="match status" value="1"/>
</dbReference>
<feature type="compositionally biased region" description="Polar residues" evidence="2">
    <location>
        <begin position="249"/>
        <end position="264"/>
    </location>
</feature>
<evidence type="ECO:0000256" key="3">
    <source>
        <dbReference type="SAM" id="SignalP"/>
    </source>
</evidence>
<protein>
    <submittedName>
        <fullName evidence="4">Uncharacterized protein</fullName>
    </submittedName>
</protein>
<dbReference type="AlphaFoldDB" id="A0A1E8PQT0"/>
<sequence length="351" mass="38517">MIQVSTITFWKIMRNYIVGMLVASVSAPILAQSMGDAMQQAEKSNTDAASGTPNTVSSFFGRMLKKDGAASAANGGKRIQDTPIYKIFEKYPVTDSHNPPDYPKTAISISYPNWLNEGDATIGRFKPNQCLTYSVTYWANKDAPQIYDNLVVCASDLSKVSHSSLRTVWPFFGLSGTNTGQVRTTGPIPPATPFPTDAASRTFIERGGVFFLGAIMTAMGYDWNFSADSRRVWVVKVGEPASMADKQNRSTGEQMPSSAQNQAVLSKCRPENFNQDRYNRITVGMTLDAVKQTIGCEPDSDFTQRSAMNVMYKWAVTINNLVAAKSIDVFFDPTGKKVKGLGQQFKFASGF</sequence>
<organism evidence="4 5">
    <name type="scientific">Janthinobacterium lividum</name>
    <dbReference type="NCBI Taxonomy" id="29581"/>
    <lineage>
        <taxon>Bacteria</taxon>
        <taxon>Pseudomonadati</taxon>
        <taxon>Pseudomonadota</taxon>
        <taxon>Betaproteobacteria</taxon>
        <taxon>Burkholderiales</taxon>
        <taxon>Oxalobacteraceae</taxon>
        <taxon>Janthinobacterium</taxon>
    </lineage>
</organism>
<feature type="signal peptide" evidence="3">
    <location>
        <begin position="1"/>
        <end position="31"/>
    </location>
</feature>
<dbReference type="InterPro" id="IPR037873">
    <property type="entry name" value="BamE-like"/>
</dbReference>
<accession>A0A1E8PQT0</accession>
<feature type="chain" id="PRO_5009214580" evidence="3">
    <location>
        <begin position="32"/>
        <end position="351"/>
    </location>
</feature>
<reference evidence="4 5" key="1">
    <citation type="submission" date="2016-10" db="EMBL/GenBank/DDBJ databases">
        <title>Updated version of Genome Assembly of Janthinobacterium lividum ERGS5:01.</title>
        <authorList>
            <person name="Kumar R."/>
            <person name="Acharya V."/>
            <person name="Singh D."/>
        </authorList>
    </citation>
    <scope>NUCLEOTIDE SEQUENCE [LARGE SCALE GENOMIC DNA]</scope>
    <source>
        <strain evidence="4 5">ERGS5:01</strain>
    </source>
</reference>